<evidence type="ECO:0000313" key="7">
    <source>
        <dbReference type="Proteomes" id="UP001614216"/>
    </source>
</evidence>
<proteinExistence type="inferred from homology"/>
<accession>A0ABW8AWW3</accession>
<protein>
    <submittedName>
        <fullName evidence="6">Stealth CR1 domain-containing protein</fullName>
    </submittedName>
</protein>
<reference evidence="6 7" key="1">
    <citation type="submission" date="2024-08" db="EMBL/GenBank/DDBJ databases">
        <authorList>
            <person name="Vancuren S.J."/>
            <person name="Allen-Vercoe E."/>
        </authorList>
    </citation>
    <scope>NUCLEOTIDE SEQUENCE [LARGE SCALE GENOMIC DNA]</scope>
    <source>
        <strain evidence="6 7">16-6-I_42_FAA</strain>
    </source>
</reference>
<dbReference type="EMBL" id="JBITRD010000002">
    <property type="protein sequence ID" value="MFI7844062.1"/>
    <property type="molecule type" value="Genomic_DNA"/>
</dbReference>
<dbReference type="Proteomes" id="UP001614216">
    <property type="component" value="Unassembled WGS sequence"/>
</dbReference>
<dbReference type="RefSeq" id="WP_396568802.1">
    <property type="nucleotide sequence ID" value="NZ_JBITRD010000002.1"/>
</dbReference>
<name>A0ABW8AWW3_9FIRM</name>
<dbReference type="Pfam" id="PF17101">
    <property type="entry name" value="Stealth_CR1"/>
    <property type="match status" value="1"/>
</dbReference>
<feature type="domain" description="Stealth protein CR2 conserved region 2" evidence="4">
    <location>
        <begin position="38"/>
        <end position="138"/>
    </location>
</feature>
<evidence type="ECO:0000256" key="2">
    <source>
        <dbReference type="ARBA" id="ARBA00022679"/>
    </source>
</evidence>
<sequence length="330" mass="39265">MDEKIDFVVPWVDGGDEKWLKEKEKYRINKGEDGSNNRYRDWDNLQYWFRGVEKFAPWVNRIHFITWGHVPEWLNVDHPKLNIVKHEEYIPKEYLPVFSANPIELNIHRITGLEEKFLYLNDDTFFVNKVKPSDFFENGLPNSMVAACPYICQNDVFAKLIANDLGVINKRFDFHKIIKQNWKKWLSLKNGKRVLMTLMMLPYPGFTGFVNTHLPNAYLKSTFEEVWAEEKQILEDTCANRFRSPLDVNQHLIKYWQIAEGKFNPVNEEKIGHYYQIGRDDKLFAEDVKKNKYKIACLNDADNSVDFEREKRFINDIFNTILSEKSKFEM</sequence>
<comment type="similarity">
    <text evidence="1">Belongs to the stealth family.</text>
</comment>
<evidence type="ECO:0000313" key="6">
    <source>
        <dbReference type="EMBL" id="MFI7844062.1"/>
    </source>
</evidence>
<evidence type="ECO:0000259" key="5">
    <source>
        <dbReference type="Pfam" id="PF17101"/>
    </source>
</evidence>
<organism evidence="6 7">
    <name type="scientific">Dorea amylophila</name>
    <dbReference type="NCBI Taxonomy" id="2981789"/>
    <lineage>
        <taxon>Bacteria</taxon>
        <taxon>Bacillati</taxon>
        <taxon>Bacillota</taxon>
        <taxon>Clostridia</taxon>
        <taxon>Lachnospirales</taxon>
        <taxon>Lachnospiraceae</taxon>
        <taxon>Dorea</taxon>
    </lineage>
</organism>
<dbReference type="InterPro" id="IPR031358">
    <property type="entry name" value="Stealth_CR1"/>
</dbReference>
<dbReference type="Pfam" id="PF11380">
    <property type="entry name" value="Stealth_CR2"/>
    <property type="match status" value="1"/>
</dbReference>
<keyword evidence="2" id="KW-0808">Transferase</keyword>
<evidence type="ECO:0000256" key="1">
    <source>
        <dbReference type="ARBA" id="ARBA00007583"/>
    </source>
</evidence>
<comment type="caution">
    <text evidence="6">The sequence shown here is derived from an EMBL/GenBank/DDBJ whole genome shotgun (WGS) entry which is preliminary data.</text>
</comment>
<gene>
    <name evidence="6" type="ORF">ACIF0M_00670</name>
</gene>
<evidence type="ECO:0000256" key="3">
    <source>
        <dbReference type="ARBA" id="ARBA00023169"/>
    </source>
</evidence>
<dbReference type="PANTHER" id="PTHR24045">
    <property type="match status" value="1"/>
</dbReference>
<keyword evidence="3" id="KW-0270">Exopolysaccharide synthesis</keyword>
<keyword evidence="7" id="KW-1185">Reference proteome</keyword>
<evidence type="ECO:0000259" key="4">
    <source>
        <dbReference type="Pfam" id="PF11380"/>
    </source>
</evidence>
<dbReference type="PANTHER" id="PTHR24045:SF0">
    <property type="entry name" value="N-ACETYLGLUCOSAMINE-1-PHOSPHOTRANSFERASE SUBUNITS ALPHA_BETA"/>
    <property type="match status" value="1"/>
</dbReference>
<dbReference type="InterPro" id="IPR047141">
    <property type="entry name" value="Stealth"/>
</dbReference>
<dbReference type="InterPro" id="IPR021520">
    <property type="entry name" value="Stealth_CR2"/>
</dbReference>
<feature type="domain" description="Stealth protein CR1 conserved region 1" evidence="5">
    <location>
        <begin position="3"/>
        <end position="30"/>
    </location>
</feature>